<dbReference type="Proteomes" id="UP000256269">
    <property type="component" value="Unassembled WGS sequence"/>
</dbReference>
<dbReference type="AlphaFoldDB" id="A0A3E0I0J2"/>
<proteinExistence type="predicted"/>
<reference evidence="1 2" key="1">
    <citation type="submission" date="2018-08" db="EMBL/GenBank/DDBJ databases">
        <title>Genomic Encyclopedia of Archaeal and Bacterial Type Strains, Phase II (KMG-II): from individual species to whole genera.</title>
        <authorList>
            <person name="Goeker M."/>
        </authorList>
    </citation>
    <scope>NUCLEOTIDE SEQUENCE [LARGE SCALE GENOMIC DNA]</scope>
    <source>
        <strain evidence="1 2">DSM 45791</strain>
    </source>
</reference>
<dbReference type="OrthoDB" id="4555377at2"/>
<sequence length="137" mass="14536">MDPIMTTIAAALAKEAVTSGKQALGKLLERVKERFAKDPGSEIVLASAQENPDDTKWVDALARVLDRTGEADPEFAAELRELWAAAKPEVHSVEQTASGHGVNNSNSISGKVIGNVVQAYKITGDIHGTAGTDQPSW</sequence>
<evidence type="ECO:0000313" key="1">
    <source>
        <dbReference type="EMBL" id="REH52141.1"/>
    </source>
</evidence>
<gene>
    <name evidence="1" type="ORF">BCF44_103592</name>
</gene>
<evidence type="ECO:0000313" key="2">
    <source>
        <dbReference type="Proteomes" id="UP000256269"/>
    </source>
</evidence>
<organism evidence="1 2">
    <name type="scientific">Kutzneria buriramensis</name>
    <dbReference type="NCBI Taxonomy" id="1045776"/>
    <lineage>
        <taxon>Bacteria</taxon>
        <taxon>Bacillati</taxon>
        <taxon>Actinomycetota</taxon>
        <taxon>Actinomycetes</taxon>
        <taxon>Pseudonocardiales</taxon>
        <taxon>Pseudonocardiaceae</taxon>
        <taxon>Kutzneria</taxon>
    </lineage>
</organism>
<name>A0A3E0I0J2_9PSEU</name>
<comment type="caution">
    <text evidence="1">The sequence shown here is derived from an EMBL/GenBank/DDBJ whole genome shotgun (WGS) entry which is preliminary data.</text>
</comment>
<accession>A0A3E0I0J2</accession>
<dbReference type="EMBL" id="QUNO01000003">
    <property type="protein sequence ID" value="REH52141.1"/>
    <property type="molecule type" value="Genomic_DNA"/>
</dbReference>
<keyword evidence="2" id="KW-1185">Reference proteome</keyword>
<dbReference type="RefSeq" id="WP_116174119.1">
    <property type="nucleotide sequence ID" value="NZ_CP144375.1"/>
</dbReference>
<protein>
    <submittedName>
        <fullName evidence="1">Uncharacterized protein</fullName>
    </submittedName>
</protein>